<protein>
    <recommendedName>
        <fullName evidence="1">tRNA(His) guanylyltransferase</fullName>
    </recommendedName>
    <alternativeName>
        <fullName evidence="2">tRNA-histidine guanylyltransferase</fullName>
    </alternativeName>
</protein>
<dbReference type="GO" id="GO:0006400">
    <property type="term" value="P:tRNA modification"/>
    <property type="evidence" value="ECO:0007669"/>
    <property type="project" value="InterPro"/>
</dbReference>
<comment type="caution">
    <text evidence="4">The sequence shown here is derived from an EMBL/GenBank/DDBJ whole genome shotgun (WGS) entry which is preliminary data.</text>
</comment>
<dbReference type="PANTHER" id="PTHR12729:SF1">
    <property type="entry name" value="TRNAHIS GUANYLYLTRANSFERASE CATALYTIC DOMAIN-CONTAINING PROTEIN"/>
    <property type="match status" value="1"/>
</dbReference>
<dbReference type="AlphaFoldDB" id="A0A8H6WC51"/>
<organism evidence="4 5">
    <name type="scientific">Mycena indigotica</name>
    <dbReference type="NCBI Taxonomy" id="2126181"/>
    <lineage>
        <taxon>Eukaryota</taxon>
        <taxon>Fungi</taxon>
        <taxon>Dikarya</taxon>
        <taxon>Basidiomycota</taxon>
        <taxon>Agaricomycotina</taxon>
        <taxon>Agaricomycetes</taxon>
        <taxon>Agaricomycetidae</taxon>
        <taxon>Agaricales</taxon>
        <taxon>Marasmiineae</taxon>
        <taxon>Mycenaceae</taxon>
        <taxon>Mycena</taxon>
    </lineage>
</organism>
<dbReference type="Gene3D" id="3.30.70.3000">
    <property type="match status" value="1"/>
</dbReference>
<proteinExistence type="predicted"/>
<dbReference type="GO" id="GO:0008193">
    <property type="term" value="F:tRNA guanylyltransferase activity"/>
    <property type="evidence" value="ECO:0007669"/>
    <property type="project" value="InterPro"/>
</dbReference>
<dbReference type="EMBL" id="JACAZF010000002">
    <property type="protein sequence ID" value="KAF7312467.1"/>
    <property type="molecule type" value="Genomic_DNA"/>
</dbReference>
<dbReference type="Proteomes" id="UP000636479">
    <property type="component" value="Unassembled WGS sequence"/>
</dbReference>
<dbReference type="InterPro" id="IPR007537">
    <property type="entry name" value="tRNAHis_GuaTrfase_Thg1"/>
</dbReference>
<sequence length="258" mass="28813">MAPHDELASRMKSYETATDIQLPADKPAIIRIDGHAFSTFTRGFEKPFDERIHTAMAATASDLLAHFPAATVAYTNSDEITLVFPNGVKEFKGRVAKLGSLAAGLASARFNHHLVHTCTKPVPPEKVGTAHFDARAFTLPSVDEVLHNLIWRAKIDGRRNSISGFGRSFFTTKQLHGLGSNAIVEKVLSEKGIDYWTSTPTWARYGTTVKREKFLGTGVDGLTGEPVTMTRTRMKMQDTQWWEFNEDNLLLITDKFWK</sequence>
<evidence type="ECO:0000256" key="2">
    <source>
        <dbReference type="ARBA" id="ARBA00032480"/>
    </source>
</evidence>
<dbReference type="GO" id="GO:0000287">
    <property type="term" value="F:magnesium ion binding"/>
    <property type="evidence" value="ECO:0007669"/>
    <property type="project" value="InterPro"/>
</dbReference>
<dbReference type="Pfam" id="PF04446">
    <property type="entry name" value="Thg1"/>
    <property type="match status" value="1"/>
</dbReference>
<dbReference type="OrthoDB" id="5959761at2759"/>
<feature type="domain" description="tRNAHis guanylyltransferase catalytic" evidence="3">
    <location>
        <begin position="9"/>
        <end position="140"/>
    </location>
</feature>
<gene>
    <name evidence="4" type="ORF">MIND_00260300</name>
</gene>
<evidence type="ECO:0000313" key="4">
    <source>
        <dbReference type="EMBL" id="KAF7312467.1"/>
    </source>
</evidence>
<evidence type="ECO:0000256" key="1">
    <source>
        <dbReference type="ARBA" id="ARBA00015443"/>
    </source>
</evidence>
<evidence type="ECO:0000313" key="5">
    <source>
        <dbReference type="Proteomes" id="UP000636479"/>
    </source>
</evidence>
<dbReference type="RefSeq" id="XP_037224575.1">
    <property type="nucleotide sequence ID" value="XM_037359480.1"/>
</dbReference>
<keyword evidence="5" id="KW-1185">Reference proteome</keyword>
<dbReference type="InterPro" id="IPR038469">
    <property type="entry name" value="tRNAHis_GuaTrfase_Thg1_sf"/>
</dbReference>
<name>A0A8H6WC51_9AGAR</name>
<dbReference type="GeneID" id="59341996"/>
<reference evidence="4" key="1">
    <citation type="submission" date="2020-05" db="EMBL/GenBank/DDBJ databases">
        <title>Mycena genomes resolve the evolution of fungal bioluminescence.</title>
        <authorList>
            <person name="Tsai I.J."/>
        </authorList>
    </citation>
    <scope>NUCLEOTIDE SEQUENCE</scope>
    <source>
        <strain evidence="4">171206Taipei</strain>
    </source>
</reference>
<dbReference type="PANTHER" id="PTHR12729">
    <property type="entry name" value="TRNA(HIS) GUANYLYLTRANSFERASE-RELATED"/>
    <property type="match status" value="1"/>
</dbReference>
<evidence type="ECO:0000259" key="3">
    <source>
        <dbReference type="Pfam" id="PF04446"/>
    </source>
</evidence>
<accession>A0A8H6WC51</accession>
<dbReference type="InterPro" id="IPR024956">
    <property type="entry name" value="tRNAHis_GuaTrfase_cat"/>
</dbReference>